<feature type="compositionally biased region" description="Basic and acidic residues" evidence="1">
    <location>
        <begin position="1430"/>
        <end position="1452"/>
    </location>
</feature>
<gene>
    <name evidence="2" type="ORF">TRFO_08018</name>
</gene>
<feature type="compositionally biased region" description="Basic and acidic residues" evidence="1">
    <location>
        <begin position="1608"/>
        <end position="1617"/>
    </location>
</feature>
<feature type="region of interest" description="Disordered" evidence="1">
    <location>
        <begin position="1947"/>
        <end position="2024"/>
    </location>
</feature>
<feature type="compositionally biased region" description="Polar residues" evidence="1">
    <location>
        <begin position="870"/>
        <end position="888"/>
    </location>
</feature>
<feature type="compositionally biased region" description="Polar residues" evidence="1">
    <location>
        <begin position="2006"/>
        <end position="2015"/>
    </location>
</feature>
<dbReference type="Proteomes" id="UP000179807">
    <property type="component" value="Unassembled WGS sequence"/>
</dbReference>
<feature type="compositionally biased region" description="Basic and acidic residues" evidence="1">
    <location>
        <begin position="2501"/>
        <end position="2510"/>
    </location>
</feature>
<feature type="compositionally biased region" description="Acidic residues" evidence="1">
    <location>
        <begin position="784"/>
        <end position="795"/>
    </location>
</feature>
<feature type="region of interest" description="Disordered" evidence="1">
    <location>
        <begin position="2195"/>
        <end position="2378"/>
    </location>
</feature>
<feature type="compositionally biased region" description="Low complexity" evidence="1">
    <location>
        <begin position="2255"/>
        <end position="2266"/>
    </location>
</feature>
<feature type="compositionally biased region" description="Basic and acidic residues" evidence="1">
    <location>
        <begin position="1688"/>
        <end position="1698"/>
    </location>
</feature>
<feature type="compositionally biased region" description="Polar residues" evidence="1">
    <location>
        <begin position="1012"/>
        <end position="1028"/>
    </location>
</feature>
<feature type="compositionally biased region" description="Low complexity" evidence="1">
    <location>
        <begin position="1151"/>
        <end position="1162"/>
    </location>
</feature>
<feature type="compositionally biased region" description="Low complexity" evidence="1">
    <location>
        <begin position="1624"/>
        <end position="1635"/>
    </location>
</feature>
<feature type="compositionally biased region" description="Basic residues" evidence="1">
    <location>
        <begin position="1673"/>
        <end position="1684"/>
    </location>
</feature>
<feature type="compositionally biased region" description="Polar residues" evidence="1">
    <location>
        <begin position="1651"/>
        <end position="1666"/>
    </location>
</feature>
<feature type="compositionally biased region" description="Low complexity" evidence="1">
    <location>
        <begin position="1486"/>
        <end position="1500"/>
    </location>
</feature>
<feature type="region of interest" description="Disordered" evidence="1">
    <location>
        <begin position="2396"/>
        <end position="2519"/>
    </location>
</feature>
<feature type="compositionally biased region" description="Polar residues" evidence="1">
    <location>
        <begin position="1990"/>
        <end position="1999"/>
    </location>
</feature>
<feature type="compositionally biased region" description="Low complexity" evidence="1">
    <location>
        <begin position="2446"/>
        <end position="2484"/>
    </location>
</feature>
<proteinExistence type="predicted"/>
<comment type="caution">
    <text evidence="2">The sequence shown here is derived from an EMBL/GenBank/DDBJ whole genome shotgun (WGS) entry which is preliminary data.</text>
</comment>
<feature type="compositionally biased region" description="Basic and acidic residues" evidence="1">
    <location>
        <begin position="992"/>
        <end position="1002"/>
    </location>
</feature>
<feature type="region of interest" description="Disordered" evidence="1">
    <location>
        <begin position="2045"/>
        <end position="2104"/>
    </location>
</feature>
<protein>
    <recommendedName>
        <fullName evidence="4">Leucine Rich Repeat family protein</fullName>
    </recommendedName>
</protein>
<feature type="compositionally biased region" description="Basic and acidic residues" evidence="1">
    <location>
        <begin position="676"/>
        <end position="686"/>
    </location>
</feature>
<feature type="compositionally biased region" description="Polar residues" evidence="1">
    <location>
        <begin position="1284"/>
        <end position="1302"/>
    </location>
</feature>
<name>A0A1J4JNP9_9EUKA</name>
<dbReference type="GeneID" id="94828754"/>
<feature type="compositionally biased region" description="Polar residues" evidence="1">
    <location>
        <begin position="1701"/>
        <end position="1713"/>
    </location>
</feature>
<feature type="compositionally biased region" description="Polar residues" evidence="1">
    <location>
        <begin position="2267"/>
        <end position="2276"/>
    </location>
</feature>
<feature type="compositionally biased region" description="Basic and acidic residues" evidence="1">
    <location>
        <begin position="773"/>
        <end position="783"/>
    </location>
</feature>
<evidence type="ECO:0000313" key="2">
    <source>
        <dbReference type="EMBL" id="OHT00346.1"/>
    </source>
</evidence>
<feature type="region of interest" description="Disordered" evidence="1">
    <location>
        <begin position="1136"/>
        <end position="1164"/>
    </location>
</feature>
<evidence type="ECO:0000256" key="1">
    <source>
        <dbReference type="SAM" id="MobiDB-lite"/>
    </source>
</evidence>
<feature type="region of interest" description="Disordered" evidence="1">
    <location>
        <begin position="944"/>
        <end position="1123"/>
    </location>
</feature>
<feature type="compositionally biased region" description="Low complexity" evidence="1">
    <location>
        <begin position="1252"/>
        <end position="1263"/>
    </location>
</feature>
<dbReference type="RefSeq" id="XP_068353482.1">
    <property type="nucleotide sequence ID" value="XM_068494050.1"/>
</dbReference>
<feature type="compositionally biased region" description="Low complexity" evidence="1">
    <location>
        <begin position="1458"/>
        <end position="1477"/>
    </location>
</feature>
<feature type="compositionally biased region" description="Polar residues" evidence="1">
    <location>
        <begin position="799"/>
        <end position="809"/>
    </location>
</feature>
<feature type="compositionally biased region" description="Basic and acidic residues" evidence="1">
    <location>
        <begin position="1213"/>
        <end position="1239"/>
    </location>
</feature>
<evidence type="ECO:0008006" key="4">
    <source>
        <dbReference type="Google" id="ProtNLM"/>
    </source>
</evidence>
<keyword evidence="3" id="KW-1185">Reference proteome</keyword>
<feature type="compositionally biased region" description="Basic residues" evidence="1">
    <location>
        <begin position="2234"/>
        <end position="2244"/>
    </location>
</feature>
<feature type="region of interest" description="Disordered" evidence="1">
    <location>
        <begin position="1875"/>
        <end position="1932"/>
    </location>
</feature>
<feature type="compositionally biased region" description="Polar residues" evidence="1">
    <location>
        <begin position="1409"/>
        <end position="1426"/>
    </location>
</feature>
<feature type="compositionally biased region" description="Low complexity" evidence="1">
    <location>
        <begin position="1948"/>
        <end position="1979"/>
    </location>
</feature>
<feature type="compositionally biased region" description="Low complexity" evidence="1">
    <location>
        <begin position="1327"/>
        <end position="1337"/>
    </location>
</feature>
<feature type="compositionally biased region" description="Polar residues" evidence="1">
    <location>
        <begin position="1345"/>
        <end position="1364"/>
    </location>
</feature>
<organism evidence="2 3">
    <name type="scientific">Tritrichomonas foetus</name>
    <dbReference type="NCBI Taxonomy" id="1144522"/>
    <lineage>
        <taxon>Eukaryota</taxon>
        <taxon>Metamonada</taxon>
        <taxon>Parabasalia</taxon>
        <taxon>Tritrichomonadida</taxon>
        <taxon>Tritrichomonadidae</taxon>
        <taxon>Tritrichomonas</taxon>
    </lineage>
</organism>
<feature type="compositionally biased region" description="Polar residues" evidence="1">
    <location>
        <begin position="1918"/>
        <end position="1928"/>
    </location>
</feature>
<feature type="compositionally biased region" description="Polar residues" evidence="1">
    <location>
        <begin position="1531"/>
        <end position="1544"/>
    </location>
</feature>
<feature type="region of interest" description="Disordered" evidence="1">
    <location>
        <begin position="760"/>
        <end position="926"/>
    </location>
</feature>
<feature type="region of interest" description="Disordered" evidence="1">
    <location>
        <begin position="673"/>
        <end position="739"/>
    </location>
</feature>
<feature type="compositionally biased region" description="Basic and acidic residues" evidence="1">
    <location>
        <begin position="1303"/>
        <end position="1312"/>
    </location>
</feature>
<feature type="compositionally biased region" description="Basic and acidic residues" evidence="1">
    <location>
        <begin position="2429"/>
        <end position="2440"/>
    </location>
</feature>
<evidence type="ECO:0000313" key="3">
    <source>
        <dbReference type="Proteomes" id="UP000179807"/>
    </source>
</evidence>
<feature type="compositionally biased region" description="Basic and acidic residues" evidence="1">
    <location>
        <begin position="1029"/>
        <end position="1057"/>
    </location>
</feature>
<feature type="compositionally biased region" description="Acidic residues" evidence="1">
    <location>
        <begin position="981"/>
        <end position="991"/>
    </location>
</feature>
<dbReference type="VEuPathDB" id="TrichDB:TRFO_08018"/>
<dbReference type="SUPFAM" id="SSF52047">
    <property type="entry name" value="RNI-like"/>
    <property type="match status" value="1"/>
</dbReference>
<feature type="compositionally biased region" description="Basic and acidic residues" evidence="1">
    <location>
        <begin position="1264"/>
        <end position="1280"/>
    </location>
</feature>
<feature type="compositionally biased region" description="Low complexity" evidence="1">
    <location>
        <begin position="2354"/>
        <end position="2364"/>
    </location>
</feature>
<accession>A0A1J4JNP9</accession>
<dbReference type="EMBL" id="MLAK01000960">
    <property type="protein sequence ID" value="OHT00346.1"/>
    <property type="molecule type" value="Genomic_DNA"/>
</dbReference>
<feature type="compositionally biased region" description="Polar residues" evidence="1">
    <location>
        <begin position="1513"/>
        <end position="1523"/>
    </location>
</feature>
<sequence>MTDSLAKARKLSSKFCQNVIASVYIQKKDSKKSDRILVLTEICAIIYKDGKEPQEETKYFWVDLTGYVYEAPTIEMKFGPKDIFCFKSKDREFINDSIIQIIKNQLPPDLQQKIGIGKNDIDGFGVSARFEGFVKKQKGLNYSSLVRAVFYDFAANLKNTFQIDKIEKADSYLVPFLHAIYPCKALESLKIDRLEKSDVFGELIKFLPLFANLQHIFIDSKKPKKFKEFCDVAQNSTLKAIGIAGFELLPTHFDSLASLAVSNHLNSISIRCPIKDSNSFYNFLNDTVSKEIHLFEIEGFDFCKNNFNTFLMKLKNAIGLSLIDCNITLGDIINNIHICNNLRILRVSKSLTSFKEPPAQLPPYLNRIDVSNLKWDVESLTYFLNFICTYEWNYGLHLNISGSKIEDGKSWDDVFASLPDANNRITKLIWDGNPITVNFCHFIKKSKQLELISINNCQIDEQTTEISQKLSSAFLELVNLKKVLMFGKKTINHDALISIIRSLNNINLLDISGQPLTTEDFLIVANLITKKSLEAVKFDSINMSIEGIDNLLTAIEKAQLKMNLLMPIKTLKTLLKDNQINEETYNNFQKRFANIQGKEFPATAWNFNFDFPCYIPSIPSDSIASQLKPFVTGPILQINKSVNMNEIKNNNFEMESNQYDFSNGSSDDYFVPPKTNSKENHTKFDSEYSYSDTGENIDNDQKNLNKTKRTNTNIKKSKFSADYSDENEEEMNSKKSIQNGQIPKNKFLIEEEEVEEEDINEVKNKNRTKKFKRNDYRSKKEQEFSSEESYSEYEDETHVNNSPGNQNKQNPKDKQSLQNYQDEYYEEDEEDEFESKFKQGSNKHKLQKPKKFLSDSESTENEEEFDPKFKQNSNKLKQQKPQKFVSDSESTENEDGNQNVVNPNSNQNHQFSSDYSSEDDLHPIQGKRTQKFLLEYSNYESEINNHETKAKNALRHKKGKNNENDQLHNMKKGKIVTKEYSDEDEYEESSEDEKQKSKKDNSKPNNRFADYSDSNDQNNEPTPKQNTRIKPEIKSDLIKEDNQQNNQSKEEENKTDSDNWESDSDVNDVKIIQVMENPNGRFADSSDYSSIAPKNQKLLNQIPAPPLNSSSEESGFDKKSVQKSILSDLSSSSALKINMNPPTKMIRKNSGRFSSSSSYDSSNDLPVITVHNSITLSQDITEFSENIESNNNKNLLKKKDLLNSWSSSSDDQFTNKDFGKKGNFDNFEKIKREDNHKETNEEEDEINEILEPKSPSESNNSPNRDIKNRDSENNDDHQDDYPQQMMNNNELEDLSNNKSPQKSSEKVGENKHQKFTSSSSNSELQEEVNPNNNQQNDDINEINHQEISTNAKIETSSFKSYSNDSDVRKSKNENNSKISNDENKNKLEEISEKYDKINKVKKPVDEMSEQNNKSENSRKASMQSTKGRNKGIEDTKQKNENEKLNLPENEAKSKKKQFSFNFLQSSSNSSSDVFFKNQKNSNNPPTSTKSKFSSYSSDSSGMDLTINIKKGSANVNKNPNQKQIESESQKKYSPSTTKKFASSESSDEEIRRNFQNNENENESKNNEINSHEKNDEGNNDYDEKTLRIKQKLNTDQQYKNPSMNSNNGEKEENEKLPIENNKTEIISDSESSSYDFHPHKENRSHQKKLIQDTQENTHFGSDSSLDLENGKTNSKKAKSTKNHNKNTSLKEEKSKNENELVQNHNNSENSQTSKNEKETTKGSLFDASSDLSNTPIPIKPVQNKPIPIISNHKEDEKEKNRLKEPVLQTSSSQISNSKANSIFQKFLTSSSTSSESDLPLFNMKKFKKPLENTKANNLSKNEYICDNSDDNTQNIVQNNNQNNFDCENDDINNINVNNKFTPKETKNFDEISMKNKLEDEKTKNNQLSLNSQKKKSIPPPKLIPKKIVTAKPPPKLGSYSSQQNSVKSDTTKQMEEILPKQAFQKYLSDSSSNSNLNDNNNSNDNQNNSNDQMNTFNQNQLYNDVPKSPPNIQQQQNVPKSRKTAKPQSPTRLLDSSSEPSISSGIQRMQMQQYELMNQNNQAYLSESSSESFNFSNKTNNFKNKGENQNISINNNSHRKHRTLSASSSSSIPQQKPIVESEENELSDIFKPLEDTDLTDVLTIGLSSNKDNIENEIQLSVSEADTFSSNTPQPPTVTRKQRERIQKIGIFSSNEEEEENVQIFPFKRESQNRFIPRSLKNVNDNEEDERQEPQISRRKSLNTSHDVNENYENKRRRRSPHHIHNTYNDNKRNNRSNSQRSSNINSTFEDTNSNDIHITIKDNDSKRRRRHRHTINIVPNNYIDDYSSSGNEDVNSQRSSPHQRSQRKTRLSFSPALYWDDQNETHRSHRRSSRTSAHGSHHSPAPSPTKSHSKGASTTDQATLMEILYQNNKNSTFSRRKSHSTKHADQISFSKSGVVRKPTNLITSHRRETLDRRNLNSHDLNSSYSPPQSPSYTISHTSIHSSHRSSPNRNDSRNNSPHRNLSYKSPGVHANHHSHRSPRDNYDSPNHKKSHSHRYENNDIVEFGDDSPDWAKFPLKRLAHNSDRNIVNTLNEKFSVAQVLDMLKDKY</sequence>
<feature type="compositionally biased region" description="Polar residues" evidence="1">
    <location>
        <begin position="1591"/>
        <end position="1603"/>
    </location>
</feature>
<feature type="compositionally biased region" description="Basic and acidic residues" evidence="1">
    <location>
        <begin position="1365"/>
        <end position="1405"/>
    </location>
</feature>
<feature type="compositionally biased region" description="Polar residues" evidence="1">
    <location>
        <begin position="2067"/>
        <end position="2076"/>
    </location>
</feature>
<feature type="region of interest" description="Disordered" evidence="1">
    <location>
        <begin position="1204"/>
        <end position="1775"/>
    </location>
</feature>
<feature type="compositionally biased region" description="Basic and acidic residues" evidence="1">
    <location>
        <begin position="1561"/>
        <end position="1586"/>
    </location>
</feature>
<feature type="compositionally biased region" description="Polar residues" evidence="1">
    <location>
        <begin position="1086"/>
        <end position="1099"/>
    </location>
</feature>
<feature type="compositionally biased region" description="Basic residues" evidence="1">
    <location>
        <begin position="841"/>
        <end position="851"/>
    </location>
</feature>
<feature type="compositionally biased region" description="Low complexity" evidence="1">
    <location>
        <begin position="2046"/>
        <end position="2063"/>
    </location>
</feature>
<feature type="compositionally biased region" description="Basic and acidic residues" evidence="1">
    <location>
        <begin position="1751"/>
        <end position="1764"/>
    </location>
</feature>
<feature type="compositionally biased region" description="Acidic residues" evidence="1">
    <location>
        <begin position="823"/>
        <end position="833"/>
    </location>
</feature>
<reference evidence="2" key="1">
    <citation type="submission" date="2016-10" db="EMBL/GenBank/DDBJ databases">
        <authorList>
            <person name="Benchimol M."/>
            <person name="Almeida L.G."/>
            <person name="Vasconcelos A.T."/>
            <person name="Perreira-Neves A."/>
            <person name="Rosa I.A."/>
            <person name="Tasca T."/>
            <person name="Bogo M.R."/>
            <person name="de Souza W."/>
        </authorList>
    </citation>
    <scope>NUCLEOTIDE SEQUENCE [LARGE SCALE GENOMIC DNA]</scope>
    <source>
        <strain evidence="2">K</strain>
    </source>
</reference>
<feature type="compositionally biased region" description="Low complexity" evidence="1">
    <location>
        <begin position="897"/>
        <end position="908"/>
    </location>
</feature>